<gene>
    <name evidence="5" type="ORF">PgNI_10406</name>
</gene>
<dbReference type="InterPro" id="IPR024774">
    <property type="entry name" value="PH_dom-Mcp5-type"/>
</dbReference>
<dbReference type="GO" id="GO:0005543">
    <property type="term" value="F:phospholipid binding"/>
    <property type="evidence" value="ECO:0007669"/>
    <property type="project" value="InterPro"/>
</dbReference>
<sequence>MAGSRASPLPDRVRGGGGEMNDPFVTPGTASANPLRYSNFDSNLFALDPGSSPTQVKRALEAHLAETDRRMQEAGKLGNALVAQRKQLEERLREVEQVEAQGELAPDLRKKLFDIEKDYNEVARESARAFLPKPRIPSNELTTGSPFAPEGKGGRRSVSPSKFESQATGSPTKLSVPNRKLRNQPTNRIHDIEFAAEISTSLISQVRNLQALLSERDEELRDIKVEKSRLEAESEAFQQRVKTLDESEHRYKDENWNLETQLHELLASQKEAADREKKLNQALNALQAEKNSTQRELDEIKVSHAKLVEDHAAAVKHHDIELGTAKRNIVMADTERAAMQRKIEDLTSQNQELAKAFSMQRGRMLEREAASGLSDEDFETANDNITPEHSPPPSPVKGTPRHSMLESETLKTSLLHAQRTIQSLRTNVHREKTEKLELRRMLQDARDEIEKARSDPSSGSRPSRKTASREFKKPFRPAQLGEARISRSEIYLEDPNWEEQPGDPMSPTRPVTNFRGSRSGEMPTVVESSSDQFDTAHETSDAAFETANDERATETEDFQTGAEEMSDEATETESLSRGVGRLKRPPSLPLNQHQTRYEYQSTASTSDEEDDYTYAGSDLTKTPTSLPSRPRNRFSRSSRSGFSRSRSRQTSEEPNMLSSPANYPGSPASFATSSATGTPQAAGQSLFAELGELDGSDYESYNGATPSRRSVRSMSVRSMTPASVTRRTGSTPPVPPLPRVIMVSSGMMTEPVAIEPSSETIVEFKERPFSMNSVIRDGETSWLDSRPVSMAFSYSDAGAQHDPDMEQELARFPSPPRPTYHLGDTPIPILTPPLSLSYSSIQAENIEPLSDPEVMSPPPPTLSFSGIQTEDVEPRGEIEIPPPSFSISGITAEGIEPREELAVPPPALTMSTVLGEAIEPQAEAEIPPPALTISSVLVEAIEPQAELEIPPPALTISSVLGEDIEPQAELEVPPPVLSISTMVAEGIEPVSEPEMPPPALNWSGIQAEHIEPQSEPEIAPPVFTISSISVEHVEPLSEPEIAPATPPALVFSTITATEVEPIAEPEREYVAESRDLLALGAIAKEASEATEEPAEPASVPVTLDFSAIQTQFDLAPVDPVEPKVVVPEPQQLSFSAISGEIVEPLAEIPPVLGFSSIYGENVDPVADSEIPPPELSMSTIATEQVEPVADVDPVLSMSTIVTEFVEPIASIQPSLSLSTIATETVEPISIPEPEKVMFSMSAIATEAVEPVGIPEPEKAIFSLSPILGEQVEPIEPPAKRLRAVAPLGYSSITTTWDTEPVSPRSPKRNGFIIPRDDERPITPIDGLFSLARGKSKVREPSTPIIAEDETRQSRSASPSAETPESQRPLKELPSNVNAKPVRKQVVPTTDQGAQTSLTSEAIDQIMALRAKASTPTSPFFSHHKTDSFGTSVGTPGTVRIRRSQESLSSVIHHKVKPVEADLDGRRPGSAASGHASIHSQNLPPLPPNHKEAIQAARVDSSQGGPGTITTMGPPLLPASAYKNQQRPRTPNGSKRPMSPASIVSVGRGTPTPKPARSGSAFGTAEVQSPTRITAHSRQSSMSSFVSEVDARFNMQNGMSVGMQQHGFGPNTDPRMIQAITQTMIGEYLWKYTRKAVGGDFSENRHRRYFWVHPYTRTLYWSDKDPSTVGRSEARVKSVPIEAVRVSTDDNPMPPGLHRKSLTILSPGRAIKFTCTTGQRHETWFNALSYLLLRTETEGQTDTESMAEHITSEDVDEFNPQYGQRAAAGTRANTPRPPPSLASFTSRTPRNETPTPYGSSYDVPTLTKTPKKNDTPQQQQQQQHPQRPALGTMGRISGYWKSSHVISGTFGSLRSRSAGAVQHPRGTIYETNEVHDSAEDLRLMYEAQDRESARLENVRACCDGKHDVGTLHKRGLLASHSHSHTGASTPTASGTVKSRA</sequence>
<evidence type="ECO:0000256" key="2">
    <source>
        <dbReference type="SAM" id="MobiDB-lite"/>
    </source>
</evidence>
<feature type="coiled-coil region" evidence="1">
    <location>
        <begin position="206"/>
        <end position="303"/>
    </location>
</feature>
<dbReference type="GO" id="GO:0005739">
    <property type="term" value="C:mitochondrion"/>
    <property type="evidence" value="ECO:0007669"/>
    <property type="project" value="TreeGrafter"/>
</dbReference>
<protein>
    <recommendedName>
        <fullName evidence="3">PH domain-containing protein</fullName>
    </recommendedName>
</protein>
<feature type="compositionally biased region" description="Polar residues" evidence="2">
    <location>
        <begin position="669"/>
        <end position="682"/>
    </location>
</feature>
<dbReference type="SUPFAM" id="SSF50729">
    <property type="entry name" value="PH domain-like"/>
    <property type="match status" value="1"/>
</dbReference>
<feature type="region of interest" description="Disordered" evidence="2">
    <location>
        <begin position="1416"/>
        <end position="1436"/>
    </location>
</feature>
<proteinExistence type="predicted"/>
<feature type="region of interest" description="Disordered" evidence="2">
    <location>
        <begin position="1332"/>
        <end position="1396"/>
    </location>
</feature>
<feature type="compositionally biased region" description="Polar residues" evidence="2">
    <location>
        <begin position="158"/>
        <end position="175"/>
    </location>
</feature>
<accession>A0A6P8AY51</accession>
<feature type="compositionally biased region" description="Polar residues" evidence="2">
    <location>
        <begin position="1353"/>
        <end position="1365"/>
    </location>
</feature>
<feature type="compositionally biased region" description="Polar residues" evidence="2">
    <location>
        <begin position="589"/>
        <end position="605"/>
    </location>
</feature>
<feature type="region of interest" description="Disordered" evidence="2">
    <location>
        <begin position="1293"/>
        <end position="1318"/>
    </location>
</feature>
<feature type="compositionally biased region" description="Low complexity" evidence="2">
    <location>
        <begin position="1917"/>
        <end position="1933"/>
    </location>
</feature>
<dbReference type="SMART" id="SM00233">
    <property type="entry name" value="PH"/>
    <property type="match status" value="1"/>
</dbReference>
<feature type="region of interest" description="Disordered" evidence="2">
    <location>
        <begin position="1"/>
        <end position="30"/>
    </location>
</feature>
<feature type="coiled-coil region" evidence="1">
    <location>
        <begin position="78"/>
        <end position="105"/>
    </location>
</feature>
<dbReference type="GeneID" id="41965285"/>
<dbReference type="PANTHER" id="PTHR28190">
    <property type="entry name" value="NUCLEAR MIGRATION PROTEIN NUM1"/>
    <property type="match status" value="1"/>
</dbReference>
<dbReference type="InterPro" id="IPR053005">
    <property type="entry name" value="Nuclear_Pos-Cytoskel_Interact"/>
</dbReference>
<dbReference type="GO" id="GO:0032065">
    <property type="term" value="P:maintenance of protein location in cell cortex"/>
    <property type="evidence" value="ECO:0007669"/>
    <property type="project" value="InterPro"/>
</dbReference>
<dbReference type="Proteomes" id="UP000515153">
    <property type="component" value="Chromosome VII"/>
</dbReference>
<dbReference type="RefSeq" id="XP_030979797.1">
    <property type="nucleotide sequence ID" value="XM_031130377.1"/>
</dbReference>
<reference evidence="4 5" key="1">
    <citation type="journal article" date="2019" name="Mol. Biol. Evol.">
        <title>Blast fungal genomes show frequent chromosomal changes, gene gains and losses, and effector gene turnover.</title>
        <authorList>
            <person name="Gomez Luciano L.B."/>
            <person name="Jason Tsai I."/>
            <person name="Chuma I."/>
            <person name="Tosa Y."/>
            <person name="Chen Y.H."/>
            <person name="Li J.Y."/>
            <person name="Li M.Y."/>
            <person name="Jade Lu M.Y."/>
            <person name="Nakayashiki H."/>
            <person name="Li W.H."/>
        </authorList>
    </citation>
    <scope>NUCLEOTIDE SEQUENCE [LARGE SCALE GENOMIC DNA]</scope>
    <source>
        <strain evidence="4 5">NI907</strain>
    </source>
</reference>
<evidence type="ECO:0000256" key="1">
    <source>
        <dbReference type="SAM" id="Coils"/>
    </source>
</evidence>
<evidence type="ECO:0000259" key="3">
    <source>
        <dbReference type="PROSITE" id="PS50003"/>
    </source>
</evidence>
<dbReference type="GO" id="GO:0005938">
    <property type="term" value="C:cell cortex"/>
    <property type="evidence" value="ECO:0007669"/>
    <property type="project" value="InterPro"/>
</dbReference>
<feature type="compositionally biased region" description="Polar residues" evidence="2">
    <location>
        <begin position="1386"/>
        <end position="1396"/>
    </location>
</feature>
<feature type="region of interest" description="Disordered" evidence="2">
    <location>
        <begin position="367"/>
        <end position="404"/>
    </location>
</feature>
<dbReference type="GO" id="GO:0000226">
    <property type="term" value="P:microtubule cytoskeleton organization"/>
    <property type="evidence" value="ECO:0007669"/>
    <property type="project" value="TreeGrafter"/>
</dbReference>
<feature type="compositionally biased region" description="Acidic residues" evidence="2">
    <location>
        <begin position="491"/>
        <end position="501"/>
    </location>
</feature>
<keyword evidence="1" id="KW-0175">Coiled coil</keyword>
<feature type="region of interest" description="Disordered" evidence="2">
    <location>
        <begin position="697"/>
        <end position="736"/>
    </location>
</feature>
<feature type="region of interest" description="Disordered" evidence="2">
    <location>
        <begin position="130"/>
        <end position="184"/>
    </location>
</feature>
<reference evidence="5" key="2">
    <citation type="submission" date="2019-10" db="EMBL/GenBank/DDBJ databases">
        <authorList>
            <consortium name="NCBI Genome Project"/>
        </authorList>
    </citation>
    <scope>NUCLEOTIDE SEQUENCE</scope>
    <source>
        <strain evidence="5">NI907</strain>
    </source>
</reference>
<feature type="region of interest" description="Disordered" evidence="2">
    <location>
        <begin position="1917"/>
        <end position="1939"/>
    </location>
</feature>
<evidence type="ECO:0000313" key="4">
    <source>
        <dbReference type="Proteomes" id="UP000515153"/>
    </source>
</evidence>
<reference evidence="5" key="3">
    <citation type="submission" date="2025-08" db="UniProtKB">
        <authorList>
            <consortium name="RefSeq"/>
        </authorList>
    </citation>
    <scope>IDENTIFICATION</scope>
    <source>
        <strain evidence="5">NI907</strain>
    </source>
</reference>
<keyword evidence="4" id="KW-1185">Reference proteome</keyword>
<feature type="compositionally biased region" description="Polar residues" evidence="2">
    <location>
        <begin position="720"/>
        <end position="731"/>
    </location>
</feature>
<feature type="region of interest" description="Disordered" evidence="2">
    <location>
        <begin position="447"/>
        <end position="682"/>
    </location>
</feature>
<organism evidence="4 5">
    <name type="scientific">Pyricularia grisea</name>
    <name type="common">Crabgrass-specific blast fungus</name>
    <name type="synonym">Magnaporthe grisea</name>
    <dbReference type="NCBI Taxonomy" id="148305"/>
    <lineage>
        <taxon>Eukaryota</taxon>
        <taxon>Fungi</taxon>
        <taxon>Dikarya</taxon>
        <taxon>Ascomycota</taxon>
        <taxon>Pezizomycotina</taxon>
        <taxon>Sordariomycetes</taxon>
        <taxon>Sordariomycetidae</taxon>
        <taxon>Magnaporthales</taxon>
        <taxon>Pyriculariaceae</taxon>
        <taxon>Pyricularia</taxon>
    </lineage>
</organism>
<dbReference type="InterPro" id="IPR001849">
    <property type="entry name" value="PH_domain"/>
</dbReference>
<feature type="domain" description="PH" evidence="3">
    <location>
        <begin position="1621"/>
        <end position="1732"/>
    </location>
</feature>
<dbReference type="PANTHER" id="PTHR28190:SF1">
    <property type="entry name" value="NUCLEAR MIGRATION PROTEIN NUM1"/>
    <property type="match status" value="1"/>
</dbReference>
<feature type="region of interest" description="Disordered" evidence="2">
    <location>
        <begin position="1766"/>
        <end position="1833"/>
    </location>
</feature>
<name>A0A6P8AY51_PYRGI</name>
<dbReference type="GO" id="GO:0015631">
    <property type="term" value="F:tubulin binding"/>
    <property type="evidence" value="ECO:0007669"/>
    <property type="project" value="TreeGrafter"/>
</dbReference>
<feature type="region of interest" description="Disordered" evidence="2">
    <location>
        <begin position="1461"/>
        <end position="1484"/>
    </location>
</feature>
<evidence type="ECO:0000313" key="5">
    <source>
        <dbReference type="RefSeq" id="XP_030979797.1"/>
    </source>
</evidence>
<dbReference type="PROSITE" id="PS50003">
    <property type="entry name" value="PH_DOMAIN"/>
    <property type="match status" value="1"/>
</dbReference>
<feature type="region of interest" description="Disordered" evidence="2">
    <location>
        <begin position="1517"/>
        <end position="1580"/>
    </location>
</feature>
<feature type="compositionally biased region" description="Low complexity" evidence="2">
    <location>
        <begin position="1468"/>
        <end position="1479"/>
    </location>
</feature>
<feature type="coiled-coil region" evidence="1">
    <location>
        <begin position="329"/>
        <end position="356"/>
    </location>
</feature>
<dbReference type="Pfam" id="PF12814">
    <property type="entry name" value="Mcp5_PH"/>
    <property type="match status" value="1"/>
</dbReference>
<dbReference type="CDD" id="cd13365">
    <property type="entry name" value="PH_PLC_plant-like"/>
    <property type="match status" value="1"/>
</dbReference>
<feature type="compositionally biased region" description="Polar residues" evidence="2">
    <location>
        <begin position="652"/>
        <end position="661"/>
    </location>
</feature>
<dbReference type="KEGG" id="pgri:PgNI_10406"/>
<feature type="compositionally biased region" description="Polar residues" evidence="2">
    <location>
        <begin position="1781"/>
        <end position="1797"/>
    </location>
</feature>
<feature type="compositionally biased region" description="Polar residues" evidence="2">
    <location>
        <begin position="1565"/>
        <end position="1580"/>
    </location>
</feature>
<feature type="compositionally biased region" description="Polar residues" evidence="2">
    <location>
        <begin position="1521"/>
        <end position="1532"/>
    </location>
</feature>